<reference evidence="7" key="1">
    <citation type="submission" date="2020-10" db="EMBL/GenBank/DDBJ databases">
        <authorList>
            <person name="Castelo-Branco R."/>
            <person name="Eusebio N."/>
            <person name="Adriana R."/>
            <person name="Vieira A."/>
            <person name="Brugerolle De Fraissinette N."/>
            <person name="Rezende De Castro R."/>
            <person name="Schneider M.P."/>
            <person name="Vasconcelos V."/>
            <person name="Leao P.N."/>
        </authorList>
    </citation>
    <scope>NUCLEOTIDE SEQUENCE</scope>
    <source>
        <strain evidence="7">LEGE 11479</strain>
    </source>
</reference>
<sequence>MNKIISKVKKIFSGSLVKDSFWMLSSQILGIFIQGAYFIIVARVLGAGAYGIFIGIASFVKLVVPFVGLGNADIFLKHVSRDQRLFRGYWGTTLLTCLIFNLGLIPLMLGLSRLVFNPGTSLLLILFVLLADLLGGKIWDLAAGAFVACDQFKLVAQSKILYGLGKLIAAIGLLVFFEDGNVVAWGGLYCLGSIFPALSSVLTVNKLFGNPIFNLKKYPPEFAEGFFFAIAQSAETVNGQIDRTMLVSLASADAAGIYAAGYRFIDVGYIIIIAVMSATYTRFLRHGASGIKAGLKFALKLVPVSVGYGIISAIALVSLAPFTANILGEEYAQSGGVLLWLAPIHLIATLQFIAADTLTGSGFHRVRSILQVTAAFINFGANLYLIPRFSWQGAAWATLTSETFKLITLWLAVLFYSKRATIQGQLANAGTDPELD</sequence>
<feature type="transmembrane region" description="Helical" evidence="6">
    <location>
        <begin position="393"/>
        <end position="416"/>
    </location>
</feature>
<comment type="caution">
    <text evidence="7">The sequence shown here is derived from an EMBL/GenBank/DDBJ whole genome shotgun (WGS) entry which is preliminary data.</text>
</comment>
<keyword evidence="8" id="KW-1185">Reference proteome</keyword>
<keyword evidence="5 6" id="KW-0472">Membrane</keyword>
<dbReference type="InterPro" id="IPR002797">
    <property type="entry name" value="Polysacc_synth"/>
</dbReference>
<name>A0A928ZYG2_LEPEC</name>
<feature type="transmembrane region" description="Helical" evidence="6">
    <location>
        <begin position="21"/>
        <end position="40"/>
    </location>
</feature>
<keyword evidence="3 6" id="KW-0812">Transmembrane</keyword>
<dbReference type="InterPro" id="IPR050833">
    <property type="entry name" value="Poly_Biosynth_Transport"/>
</dbReference>
<evidence type="ECO:0000313" key="7">
    <source>
        <dbReference type="EMBL" id="MBE9069693.1"/>
    </source>
</evidence>
<proteinExistence type="predicted"/>
<dbReference type="EMBL" id="JADEXP010000309">
    <property type="protein sequence ID" value="MBE9069693.1"/>
    <property type="molecule type" value="Genomic_DNA"/>
</dbReference>
<dbReference type="PANTHER" id="PTHR30250:SF11">
    <property type="entry name" value="O-ANTIGEN TRANSPORTER-RELATED"/>
    <property type="match status" value="1"/>
</dbReference>
<dbReference type="RefSeq" id="WP_193995583.1">
    <property type="nucleotide sequence ID" value="NZ_JADEXP010000309.1"/>
</dbReference>
<evidence type="ECO:0000256" key="5">
    <source>
        <dbReference type="ARBA" id="ARBA00023136"/>
    </source>
</evidence>
<dbReference type="Pfam" id="PF01943">
    <property type="entry name" value="Polysacc_synt"/>
    <property type="match status" value="1"/>
</dbReference>
<organism evidence="7 8">
    <name type="scientific">Leptolyngbya cf. ectocarpi LEGE 11479</name>
    <dbReference type="NCBI Taxonomy" id="1828722"/>
    <lineage>
        <taxon>Bacteria</taxon>
        <taxon>Bacillati</taxon>
        <taxon>Cyanobacteriota</taxon>
        <taxon>Cyanophyceae</taxon>
        <taxon>Leptolyngbyales</taxon>
        <taxon>Leptolyngbyaceae</taxon>
        <taxon>Leptolyngbya group</taxon>
        <taxon>Leptolyngbya</taxon>
    </lineage>
</organism>
<feature type="transmembrane region" description="Helical" evidence="6">
    <location>
        <begin position="297"/>
        <end position="317"/>
    </location>
</feature>
<comment type="subcellular location">
    <subcellularLocation>
        <location evidence="1">Cell membrane</location>
        <topology evidence="1">Multi-pass membrane protein</topology>
    </subcellularLocation>
</comment>
<feature type="transmembrane region" description="Helical" evidence="6">
    <location>
        <begin position="52"/>
        <end position="76"/>
    </location>
</feature>
<feature type="transmembrane region" description="Helical" evidence="6">
    <location>
        <begin position="267"/>
        <end position="285"/>
    </location>
</feature>
<feature type="transmembrane region" description="Helical" evidence="6">
    <location>
        <begin position="121"/>
        <end position="148"/>
    </location>
</feature>
<gene>
    <name evidence="7" type="ORF">IQ260_23895</name>
</gene>
<evidence type="ECO:0000256" key="3">
    <source>
        <dbReference type="ARBA" id="ARBA00022692"/>
    </source>
</evidence>
<dbReference type="AlphaFoldDB" id="A0A928ZYG2"/>
<dbReference type="Proteomes" id="UP000615026">
    <property type="component" value="Unassembled WGS sequence"/>
</dbReference>
<feature type="transmembrane region" description="Helical" evidence="6">
    <location>
        <begin position="183"/>
        <end position="208"/>
    </location>
</feature>
<evidence type="ECO:0000256" key="4">
    <source>
        <dbReference type="ARBA" id="ARBA00022989"/>
    </source>
</evidence>
<feature type="transmembrane region" description="Helical" evidence="6">
    <location>
        <begin position="160"/>
        <end position="177"/>
    </location>
</feature>
<dbReference type="GO" id="GO:0005886">
    <property type="term" value="C:plasma membrane"/>
    <property type="evidence" value="ECO:0007669"/>
    <property type="project" value="UniProtKB-SubCell"/>
</dbReference>
<evidence type="ECO:0000313" key="8">
    <source>
        <dbReference type="Proteomes" id="UP000615026"/>
    </source>
</evidence>
<evidence type="ECO:0000256" key="2">
    <source>
        <dbReference type="ARBA" id="ARBA00022475"/>
    </source>
</evidence>
<feature type="transmembrane region" description="Helical" evidence="6">
    <location>
        <begin position="337"/>
        <end position="357"/>
    </location>
</feature>
<evidence type="ECO:0000256" key="1">
    <source>
        <dbReference type="ARBA" id="ARBA00004651"/>
    </source>
</evidence>
<keyword evidence="2" id="KW-1003">Cell membrane</keyword>
<feature type="transmembrane region" description="Helical" evidence="6">
    <location>
        <begin position="88"/>
        <end position="109"/>
    </location>
</feature>
<accession>A0A928ZYG2</accession>
<protein>
    <submittedName>
        <fullName evidence="7">Oligosaccharide flippase family protein</fullName>
    </submittedName>
</protein>
<dbReference type="PANTHER" id="PTHR30250">
    <property type="entry name" value="PST FAMILY PREDICTED COLANIC ACID TRANSPORTER"/>
    <property type="match status" value="1"/>
</dbReference>
<keyword evidence="4 6" id="KW-1133">Transmembrane helix</keyword>
<evidence type="ECO:0000256" key="6">
    <source>
        <dbReference type="SAM" id="Phobius"/>
    </source>
</evidence>